<sequence length="298" mass="33881">MTETSNLKALYDSQGYVLVSPLLSTTSFAELQIAAGRTAYRTRNGQWQHRRTVGSQFPPYDESNPDSWGVQHVMHPDLHEPAFAKWYTSDLVVNTVATLLGCEEDELQMELFNMLINPTSHNFALRWHRDDVREDAIEEEEREALDKWHYGTQWNTALYRDSCLYVVPGSHKVPRTPEQRVHSSTPDPPANPLDMPGAIRVDLKGKHLPSYTGETIFYNSNILHCATYDSTQPRATLHACMGSVKGGSTRARNILQHGLDWMVEDRFKETLDDRGKAMLERLIRMKESAGEVGYSLSN</sequence>
<comment type="caution">
    <text evidence="1">The sequence shown here is derived from an EMBL/GenBank/DDBJ whole genome shotgun (WGS) entry which is preliminary data.</text>
</comment>
<evidence type="ECO:0000313" key="2">
    <source>
        <dbReference type="Proteomes" id="UP001055072"/>
    </source>
</evidence>
<dbReference type="EMBL" id="MU274933">
    <property type="protein sequence ID" value="KAI0085239.1"/>
    <property type="molecule type" value="Genomic_DNA"/>
</dbReference>
<protein>
    <submittedName>
        <fullName evidence="1">Uncharacterized protein</fullName>
    </submittedName>
</protein>
<gene>
    <name evidence="1" type="ORF">BDY19DRAFT_896973</name>
</gene>
<dbReference type="Proteomes" id="UP001055072">
    <property type="component" value="Unassembled WGS sequence"/>
</dbReference>
<organism evidence="1 2">
    <name type="scientific">Irpex rosettiformis</name>
    <dbReference type="NCBI Taxonomy" id="378272"/>
    <lineage>
        <taxon>Eukaryota</taxon>
        <taxon>Fungi</taxon>
        <taxon>Dikarya</taxon>
        <taxon>Basidiomycota</taxon>
        <taxon>Agaricomycotina</taxon>
        <taxon>Agaricomycetes</taxon>
        <taxon>Polyporales</taxon>
        <taxon>Irpicaceae</taxon>
        <taxon>Irpex</taxon>
    </lineage>
</organism>
<evidence type="ECO:0000313" key="1">
    <source>
        <dbReference type="EMBL" id="KAI0085239.1"/>
    </source>
</evidence>
<name>A0ACB8TTS6_9APHY</name>
<keyword evidence="2" id="KW-1185">Reference proteome</keyword>
<reference evidence="1" key="1">
    <citation type="journal article" date="2021" name="Environ. Microbiol.">
        <title>Gene family expansions and transcriptome signatures uncover fungal adaptations to wood decay.</title>
        <authorList>
            <person name="Hage H."/>
            <person name="Miyauchi S."/>
            <person name="Viragh M."/>
            <person name="Drula E."/>
            <person name="Min B."/>
            <person name="Chaduli D."/>
            <person name="Navarro D."/>
            <person name="Favel A."/>
            <person name="Norest M."/>
            <person name="Lesage-Meessen L."/>
            <person name="Balint B."/>
            <person name="Merenyi Z."/>
            <person name="de Eugenio L."/>
            <person name="Morin E."/>
            <person name="Martinez A.T."/>
            <person name="Baldrian P."/>
            <person name="Stursova M."/>
            <person name="Martinez M.J."/>
            <person name="Novotny C."/>
            <person name="Magnuson J.K."/>
            <person name="Spatafora J.W."/>
            <person name="Maurice S."/>
            <person name="Pangilinan J."/>
            <person name="Andreopoulos W."/>
            <person name="LaButti K."/>
            <person name="Hundley H."/>
            <person name="Na H."/>
            <person name="Kuo A."/>
            <person name="Barry K."/>
            <person name="Lipzen A."/>
            <person name="Henrissat B."/>
            <person name="Riley R."/>
            <person name="Ahrendt S."/>
            <person name="Nagy L.G."/>
            <person name="Grigoriev I.V."/>
            <person name="Martin F."/>
            <person name="Rosso M.N."/>
        </authorList>
    </citation>
    <scope>NUCLEOTIDE SEQUENCE</scope>
    <source>
        <strain evidence="1">CBS 384.51</strain>
    </source>
</reference>
<accession>A0ACB8TTS6</accession>
<proteinExistence type="predicted"/>